<dbReference type="eggNOG" id="ENOG502QREF">
    <property type="taxonomic scope" value="Eukaryota"/>
</dbReference>
<protein>
    <submittedName>
        <fullName evidence="7">Secreted protein</fullName>
    </submittedName>
</protein>
<dbReference type="HOGENOM" id="CLU_008074_0_0_1"/>
<dbReference type="InterPro" id="IPR007074">
    <property type="entry name" value="LicD/FKTN/FKRP_NTP_transf"/>
</dbReference>
<organism evidence="7 8">
    <name type="scientific">Wickerhamomyces ciferrii (strain ATCC 14091 / BCRC 22168 / CBS 111 / JCM 3599 / NBRC 0793 / NRRL Y-1031 F-60-10)</name>
    <name type="common">Yeast</name>
    <name type="synonym">Pichia ciferrii</name>
    <dbReference type="NCBI Taxonomy" id="1206466"/>
    <lineage>
        <taxon>Eukaryota</taxon>
        <taxon>Fungi</taxon>
        <taxon>Dikarya</taxon>
        <taxon>Ascomycota</taxon>
        <taxon>Saccharomycotina</taxon>
        <taxon>Saccharomycetes</taxon>
        <taxon>Phaffomycetales</taxon>
        <taxon>Wickerhamomycetaceae</taxon>
        <taxon>Wickerhamomyces</taxon>
    </lineage>
</organism>
<dbReference type="EMBL" id="CAIF01000231">
    <property type="protein sequence ID" value="CCH46166.1"/>
    <property type="molecule type" value="Genomic_DNA"/>
</dbReference>
<feature type="domain" description="LicD/FKTN/FKRP nucleotidyltransferase" evidence="6">
    <location>
        <begin position="436"/>
        <end position="668"/>
    </location>
</feature>
<dbReference type="FunCoup" id="K0KSN0">
    <property type="interactions" value="117"/>
</dbReference>
<evidence type="ECO:0000313" key="8">
    <source>
        <dbReference type="Proteomes" id="UP000009328"/>
    </source>
</evidence>
<evidence type="ECO:0000313" key="7">
    <source>
        <dbReference type="EMBL" id="CCH46166.1"/>
    </source>
</evidence>
<comment type="subcellular location">
    <subcellularLocation>
        <location evidence="1">Membrane</location>
        <topology evidence="1">Single-pass membrane protein</topology>
    </subcellularLocation>
</comment>
<evidence type="ECO:0000256" key="3">
    <source>
        <dbReference type="ARBA" id="ARBA00022989"/>
    </source>
</evidence>
<sequence length="985" mass="115905">MTLKRMFFKKTRLVIVLLLIISANLGLLSILKYDKQRIIALTSLKSYIQTPTDLKNKNLDLSFVRDNKLSTNISTNYFIPDYLYNGQSKTYTFDPRLSIGIYLNHINEKFQSNNDLSKIKLPFSWYDWTDLGSSLNKLINLPQNFKPDCSYVCTNYFNKELQKELEEKIKGTFVEQFEDDQQQQPENGPKKKPRRIKKRPTKHQLQKYSYCNDDNSEFQPGFRIFKNHLKSRPDVKALQSKSFLYSEAQSPISLTFLTPNGNLQFETLSNEGKTDKQEFGLLRNKMIQNYKKSFVQNQQSTDQDSKDIFIDPKNELNSMLSTIGPKLPNHSPKLPLDQFTLELNQSQFIFDAPNYLRTNDKPQSKHQEIFTNSLKSSLQTKELFIEKYFREVLLSRTTNHLQGGHFDWRFFSGDINQHDRSIILSRLLQNWFKLTSNSGLISWLAHGQLLSYDFNGLNFPWDDDLDVQMPFQDFAKFSELYNGTLVIEDPNIGLGRYFIDVTNSLTHRLKGNNNNHIDARFIDVDTGLFIDITALAVSPSDLPRKYENDYKNLMQKGEELKHVDPNAFDGIYDDLDKETMRELIKVNPELYKQLRQFQRESQRSTGRLITGKTSEEKYDINYKLQIFNCRNDHFISMKDLSPLKRSFHEKIPVFIPNNISSILLDEYKQQKTLTNEYQGYHYLPQLRLWIQSGKISNIVRDEDKRRDNNLITEQDVIKLLEQDDEILFEYAKTWDITLIREKEKEILRDQSLSSVDKDYYLERLIMTRSFPSMRKDFFISKLEDENFINQKIRFDKELLQTIMIEQLHKEYQNKVDYNSLGYEKTSETDTKVIEFNKIGESYKTILKKVQIENFEPDVEIKKQELESKLKKSNSDSEKFKINEELTRLLKNEIIEKFDEDSPKPKILNKGEVPGVIERPKPKPMDDEDDTGVVQGVEHQDGKVQEVDKGKDNNEGLKDLPKIEMDPEKEFERLDKFENQRNKIIM</sequence>
<feature type="region of interest" description="Disordered" evidence="5">
    <location>
        <begin position="176"/>
        <end position="205"/>
    </location>
</feature>
<dbReference type="InterPro" id="IPR009644">
    <property type="entry name" value="FKTN/MNN4/W02B3.4-1"/>
</dbReference>
<dbReference type="Pfam" id="PF04991">
    <property type="entry name" value="LicD"/>
    <property type="match status" value="1"/>
</dbReference>
<keyword evidence="2" id="KW-0812">Transmembrane</keyword>
<evidence type="ECO:0000256" key="2">
    <source>
        <dbReference type="ARBA" id="ARBA00022692"/>
    </source>
</evidence>
<proteinExistence type="predicted"/>
<reference evidence="7 8" key="1">
    <citation type="journal article" date="2012" name="Eukaryot. Cell">
        <title>Draft genome sequence of Wickerhamomyces ciferrii NRRL Y-1031 F-60-10.</title>
        <authorList>
            <person name="Schneider J."/>
            <person name="Andrea H."/>
            <person name="Blom J."/>
            <person name="Jaenicke S."/>
            <person name="Ruckert C."/>
            <person name="Schorsch C."/>
            <person name="Szczepanowski R."/>
            <person name="Farwick M."/>
            <person name="Goesmann A."/>
            <person name="Puhler A."/>
            <person name="Schaffer S."/>
            <person name="Tauch A."/>
            <person name="Kohler T."/>
            <person name="Brinkrolf K."/>
        </authorList>
    </citation>
    <scope>NUCLEOTIDE SEQUENCE [LARGE SCALE GENOMIC DNA]</scope>
    <source>
        <strain evidence="8">ATCC 14091 / BCRC 22168 / CBS 111 / JCM 3599 / NBRC 0793 / NRRL Y-1031 F-60-10</strain>
    </source>
</reference>
<dbReference type="GO" id="GO:0016020">
    <property type="term" value="C:membrane"/>
    <property type="evidence" value="ECO:0007669"/>
    <property type="project" value="UniProtKB-SubCell"/>
</dbReference>
<gene>
    <name evidence="7" type="ORF">BN7_5754</name>
</gene>
<keyword evidence="8" id="KW-1185">Reference proteome</keyword>
<feature type="compositionally biased region" description="Basic residues" evidence="5">
    <location>
        <begin position="190"/>
        <end position="205"/>
    </location>
</feature>
<dbReference type="Proteomes" id="UP000009328">
    <property type="component" value="Unassembled WGS sequence"/>
</dbReference>
<evidence type="ECO:0000256" key="4">
    <source>
        <dbReference type="ARBA" id="ARBA00023136"/>
    </source>
</evidence>
<dbReference type="STRING" id="1206466.K0KSN0"/>
<accession>K0KSN0</accession>
<dbReference type="GO" id="GO:0009100">
    <property type="term" value="P:glycoprotein metabolic process"/>
    <property type="evidence" value="ECO:0007669"/>
    <property type="project" value="UniProtKB-ARBA"/>
</dbReference>
<evidence type="ECO:0000256" key="1">
    <source>
        <dbReference type="ARBA" id="ARBA00004167"/>
    </source>
</evidence>
<comment type="caution">
    <text evidence="7">The sequence shown here is derived from an EMBL/GenBank/DDBJ whole genome shotgun (WGS) entry which is preliminary data.</text>
</comment>
<dbReference type="InParanoid" id="K0KSN0"/>
<evidence type="ECO:0000256" key="5">
    <source>
        <dbReference type="SAM" id="MobiDB-lite"/>
    </source>
</evidence>
<dbReference type="PANTHER" id="PTHR15407:SF28">
    <property type="entry name" value="RIBITOL-5-PHOSPHATE TRANSFERASE FKTN"/>
    <property type="match status" value="1"/>
</dbReference>
<keyword evidence="3" id="KW-1133">Transmembrane helix</keyword>
<feature type="region of interest" description="Disordered" evidence="5">
    <location>
        <begin position="904"/>
        <end position="966"/>
    </location>
</feature>
<keyword evidence="4" id="KW-0472">Membrane</keyword>
<feature type="compositionally biased region" description="Basic and acidic residues" evidence="5">
    <location>
        <begin position="937"/>
        <end position="966"/>
    </location>
</feature>
<name>K0KSN0_WICCF</name>
<dbReference type="AlphaFoldDB" id="K0KSN0"/>
<dbReference type="PANTHER" id="PTHR15407">
    <property type="entry name" value="FUKUTIN-RELATED"/>
    <property type="match status" value="1"/>
</dbReference>
<evidence type="ECO:0000259" key="6">
    <source>
        <dbReference type="Pfam" id="PF04991"/>
    </source>
</evidence>